<feature type="region of interest" description="Disordered" evidence="1">
    <location>
        <begin position="1"/>
        <end position="58"/>
    </location>
</feature>
<evidence type="ECO:0000313" key="4">
    <source>
        <dbReference type="Proteomes" id="UP001151760"/>
    </source>
</evidence>
<organism evidence="3 4">
    <name type="scientific">Tanacetum coccineum</name>
    <dbReference type="NCBI Taxonomy" id="301880"/>
    <lineage>
        <taxon>Eukaryota</taxon>
        <taxon>Viridiplantae</taxon>
        <taxon>Streptophyta</taxon>
        <taxon>Embryophyta</taxon>
        <taxon>Tracheophyta</taxon>
        <taxon>Spermatophyta</taxon>
        <taxon>Magnoliopsida</taxon>
        <taxon>eudicotyledons</taxon>
        <taxon>Gunneridae</taxon>
        <taxon>Pentapetalae</taxon>
        <taxon>asterids</taxon>
        <taxon>campanulids</taxon>
        <taxon>Asterales</taxon>
        <taxon>Asteraceae</taxon>
        <taxon>Asteroideae</taxon>
        <taxon>Anthemideae</taxon>
        <taxon>Anthemidinae</taxon>
        <taxon>Tanacetum</taxon>
    </lineage>
</organism>
<name>A0ABQ5A347_9ASTR</name>
<feature type="domain" description="F-box" evidence="2">
    <location>
        <begin position="124"/>
        <end position="172"/>
    </location>
</feature>
<dbReference type="Proteomes" id="UP001151760">
    <property type="component" value="Unassembled WGS sequence"/>
</dbReference>
<dbReference type="SUPFAM" id="SSF81383">
    <property type="entry name" value="F-box domain"/>
    <property type="match status" value="1"/>
</dbReference>
<comment type="caution">
    <text evidence="3">The sequence shown here is derived from an EMBL/GenBank/DDBJ whole genome shotgun (WGS) entry which is preliminary data.</text>
</comment>
<dbReference type="InterPro" id="IPR036047">
    <property type="entry name" value="F-box-like_dom_sf"/>
</dbReference>
<evidence type="ECO:0000313" key="3">
    <source>
        <dbReference type="EMBL" id="GJS96695.1"/>
    </source>
</evidence>
<keyword evidence="4" id="KW-1185">Reference proteome</keyword>
<evidence type="ECO:0000256" key="1">
    <source>
        <dbReference type="SAM" id="MobiDB-lite"/>
    </source>
</evidence>
<proteinExistence type="predicted"/>
<reference evidence="3" key="2">
    <citation type="submission" date="2022-01" db="EMBL/GenBank/DDBJ databases">
        <authorList>
            <person name="Yamashiro T."/>
            <person name="Shiraishi A."/>
            <person name="Satake H."/>
            <person name="Nakayama K."/>
        </authorList>
    </citation>
    <scope>NUCLEOTIDE SEQUENCE</scope>
</reference>
<dbReference type="Pfam" id="PF12937">
    <property type="entry name" value="F-box-like"/>
    <property type="match status" value="1"/>
</dbReference>
<evidence type="ECO:0000259" key="2">
    <source>
        <dbReference type="Pfam" id="PF12937"/>
    </source>
</evidence>
<reference evidence="3" key="1">
    <citation type="journal article" date="2022" name="Int. J. Mol. Sci.">
        <title>Draft Genome of Tanacetum Coccineum: Genomic Comparison of Closely Related Tanacetum-Family Plants.</title>
        <authorList>
            <person name="Yamashiro T."/>
            <person name="Shiraishi A."/>
            <person name="Nakayama K."/>
            <person name="Satake H."/>
        </authorList>
    </citation>
    <scope>NUCLEOTIDE SEQUENCE</scope>
</reference>
<dbReference type="InterPro" id="IPR001810">
    <property type="entry name" value="F-box_dom"/>
</dbReference>
<feature type="compositionally biased region" description="Polar residues" evidence="1">
    <location>
        <begin position="37"/>
        <end position="49"/>
    </location>
</feature>
<feature type="compositionally biased region" description="Polar residues" evidence="1">
    <location>
        <begin position="1"/>
        <end position="16"/>
    </location>
</feature>
<protein>
    <submittedName>
        <fullName evidence="3">F-box domain containing protein</fullName>
    </submittedName>
</protein>
<sequence>MNTENNQRVTRQMSRSETIRLENNKRVTRSHVAKDGTSGSRPNTENQNLEKAKKRKRNSELVALKGDLNMKNYTACELRAIARERKVPHYTIYKKLELARMLGIDSVAGSSKKMENMIDTTDRISTLPDFIVHHILSYLLDDYESRVRMSVVSKKWFALTTSFPLLYFHLDLHWPWPYPEFDNDSLYRVEMFYRYLEYTVSRFCDQNDVSAHTLDFFANFVDLGQIQLFGRCLELVVEKDLQMCWDMSTS</sequence>
<dbReference type="EMBL" id="BQNB010011906">
    <property type="protein sequence ID" value="GJS96695.1"/>
    <property type="molecule type" value="Genomic_DNA"/>
</dbReference>
<gene>
    <name evidence="3" type="ORF">Tco_0803663</name>
</gene>
<accession>A0ABQ5A347</accession>
<dbReference type="Gene3D" id="1.20.1280.50">
    <property type="match status" value="1"/>
</dbReference>